<dbReference type="AlphaFoldDB" id="A0A2N3RAR0"/>
<protein>
    <submittedName>
        <fullName evidence="1">Uncharacterized protein</fullName>
    </submittedName>
</protein>
<organism evidence="1 2">
    <name type="scientific">Bifidobacterium asteroides</name>
    <dbReference type="NCBI Taxonomy" id="1684"/>
    <lineage>
        <taxon>Bacteria</taxon>
        <taxon>Bacillati</taxon>
        <taxon>Actinomycetota</taxon>
        <taxon>Actinomycetes</taxon>
        <taxon>Bifidobacteriales</taxon>
        <taxon>Bifidobacteriaceae</taxon>
        <taxon>Bifidobacterium</taxon>
    </lineage>
</organism>
<dbReference type="EMBL" id="PCHJ01000015">
    <property type="protein sequence ID" value="PKV09586.1"/>
    <property type="molecule type" value="Genomic_DNA"/>
</dbReference>
<proteinExistence type="predicted"/>
<sequence>MRKTNIIHNPAIGLVISLILCLACGLMSNLAQTMEDALPRRRYRLNRPQATD</sequence>
<comment type="caution">
    <text evidence="1">The sequence shown here is derived from an EMBL/GenBank/DDBJ whole genome shotgun (WGS) entry which is preliminary data.</text>
</comment>
<evidence type="ECO:0000313" key="1">
    <source>
        <dbReference type="EMBL" id="PKV09586.1"/>
    </source>
</evidence>
<name>A0A2N3RAR0_9BIFI</name>
<accession>A0A2N3RAR0</accession>
<reference evidence="1 2" key="1">
    <citation type="submission" date="2017-10" db="EMBL/GenBank/DDBJ databases">
        <title>Bifidobacterium genomics.</title>
        <authorList>
            <person name="Lugli G.A."/>
            <person name="Milani C."/>
            <person name="Mancabelli L."/>
        </authorList>
    </citation>
    <scope>NUCLEOTIDE SEQUENCE [LARGE SCALE GENOMIC DNA]</scope>
    <source>
        <strain evidence="1 2">1460B</strain>
    </source>
</reference>
<dbReference type="Proteomes" id="UP000233731">
    <property type="component" value="Unassembled WGS sequence"/>
</dbReference>
<evidence type="ECO:0000313" key="2">
    <source>
        <dbReference type="Proteomes" id="UP000233731"/>
    </source>
</evidence>
<gene>
    <name evidence="1" type="ORF">CQR44_1121</name>
</gene>